<feature type="region of interest" description="Disordered" evidence="1">
    <location>
        <begin position="1"/>
        <end position="37"/>
    </location>
</feature>
<dbReference type="EMBL" id="RBNI01005471">
    <property type="protein sequence ID" value="RUP46664.1"/>
    <property type="molecule type" value="Genomic_DNA"/>
</dbReference>
<gene>
    <name evidence="2" type="ORF">BC936DRAFT_146660</name>
</gene>
<comment type="caution">
    <text evidence="2">The sequence shown here is derived from an EMBL/GenBank/DDBJ whole genome shotgun (WGS) entry which is preliminary data.</text>
</comment>
<dbReference type="Proteomes" id="UP000268093">
    <property type="component" value="Unassembled WGS sequence"/>
</dbReference>
<evidence type="ECO:0000313" key="2">
    <source>
        <dbReference type="EMBL" id="RUP46664.1"/>
    </source>
</evidence>
<protein>
    <submittedName>
        <fullName evidence="2">Uncharacterized protein</fullName>
    </submittedName>
</protein>
<reference evidence="2 3" key="1">
    <citation type="journal article" date="2018" name="New Phytol.">
        <title>Phylogenomics of Endogonaceae and evolution of mycorrhizas within Mucoromycota.</title>
        <authorList>
            <person name="Chang Y."/>
            <person name="Desiro A."/>
            <person name="Na H."/>
            <person name="Sandor L."/>
            <person name="Lipzen A."/>
            <person name="Clum A."/>
            <person name="Barry K."/>
            <person name="Grigoriev I.V."/>
            <person name="Martin F.M."/>
            <person name="Stajich J.E."/>
            <person name="Smith M.E."/>
            <person name="Bonito G."/>
            <person name="Spatafora J.W."/>
        </authorList>
    </citation>
    <scope>NUCLEOTIDE SEQUENCE [LARGE SCALE GENOMIC DNA]</scope>
    <source>
        <strain evidence="2 3">GMNB39</strain>
    </source>
</reference>
<feature type="compositionally biased region" description="Pro residues" evidence="1">
    <location>
        <begin position="1"/>
        <end position="31"/>
    </location>
</feature>
<evidence type="ECO:0000256" key="1">
    <source>
        <dbReference type="SAM" id="MobiDB-lite"/>
    </source>
</evidence>
<keyword evidence="3" id="KW-1185">Reference proteome</keyword>
<evidence type="ECO:0000313" key="3">
    <source>
        <dbReference type="Proteomes" id="UP000268093"/>
    </source>
</evidence>
<dbReference type="AlphaFoldDB" id="A0A433D738"/>
<sequence length="115" mass="12468">MDPQPPQLSPPPPSPPPPSPPPPPPPPPPPSVDATSATADTERLLRALFEDPLLADVPPNPTLEEVDTLIALEEGRAFQIKVERGELKPLCKFGIVVFQEIYVVREMGFGLVEMC</sequence>
<dbReference type="OrthoDB" id="72819at2759"/>
<proteinExistence type="predicted"/>
<accession>A0A433D738</accession>
<organism evidence="2 3">
    <name type="scientific">Jimgerdemannia flammicorona</name>
    <dbReference type="NCBI Taxonomy" id="994334"/>
    <lineage>
        <taxon>Eukaryota</taxon>
        <taxon>Fungi</taxon>
        <taxon>Fungi incertae sedis</taxon>
        <taxon>Mucoromycota</taxon>
        <taxon>Mucoromycotina</taxon>
        <taxon>Endogonomycetes</taxon>
        <taxon>Endogonales</taxon>
        <taxon>Endogonaceae</taxon>
        <taxon>Jimgerdemannia</taxon>
    </lineage>
</organism>
<name>A0A433D738_9FUNG</name>